<organism evidence="1 2">
    <name type="scientific">Caligus rogercresseyi</name>
    <name type="common">Sea louse</name>
    <dbReference type="NCBI Taxonomy" id="217165"/>
    <lineage>
        <taxon>Eukaryota</taxon>
        <taxon>Metazoa</taxon>
        <taxon>Ecdysozoa</taxon>
        <taxon>Arthropoda</taxon>
        <taxon>Crustacea</taxon>
        <taxon>Multicrustacea</taxon>
        <taxon>Hexanauplia</taxon>
        <taxon>Copepoda</taxon>
        <taxon>Siphonostomatoida</taxon>
        <taxon>Caligidae</taxon>
        <taxon>Caligus</taxon>
    </lineage>
</organism>
<gene>
    <name evidence="1" type="ORF">FKW44_000638</name>
</gene>
<reference evidence="2" key="1">
    <citation type="submission" date="2021-01" db="EMBL/GenBank/DDBJ databases">
        <title>Caligus Genome Assembly.</title>
        <authorList>
            <person name="Gallardo-Escarate C."/>
        </authorList>
    </citation>
    <scope>NUCLEOTIDE SEQUENCE [LARGE SCALE GENOMIC DNA]</scope>
</reference>
<name>A0A7T8KHL4_CALRO</name>
<keyword evidence="2" id="KW-1185">Reference proteome</keyword>
<dbReference type="EMBL" id="CP045890">
    <property type="protein sequence ID" value="QQP56082.1"/>
    <property type="molecule type" value="Genomic_DNA"/>
</dbReference>
<dbReference type="Proteomes" id="UP000595437">
    <property type="component" value="Chromosome 1"/>
</dbReference>
<accession>A0A7T8KHL4</accession>
<evidence type="ECO:0000313" key="2">
    <source>
        <dbReference type="Proteomes" id="UP000595437"/>
    </source>
</evidence>
<proteinExistence type="predicted"/>
<protein>
    <submittedName>
        <fullName evidence="1">Uncharacterized protein</fullName>
    </submittedName>
</protein>
<evidence type="ECO:0000313" key="1">
    <source>
        <dbReference type="EMBL" id="QQP56082.1"/>
    </source>
</evidence>
<sequence>MTICVFIEWESMLALEAMKYEIANKLDPSTCAAFPLFHALTGVTQYRHLQEEERRRHGRPGRLSPK</sequence>
<dbReference type="AlphaFoldDB" id="A0A7T8KHL4"/>